<proteinExistence type="inferred from homology"/>
<name>A0A100VI82_PAEAM</name>
<evidence type="ECO:0000256" key="3">
    <source>
        <dbReference type="ARBA" id="ARBA00023002"/>
    </source>
</evidence>
<organism evidence="8 9">
    <name type="scientific">Paenibacillus amylolyticus</name>
    <dbReference type="NCBI Taxonomy" id="1451"/>
    <lineage>
        <taxon>Bacteria</taxon>
        <taxon>Bacillati</taxon>
        <taxon>Bacillota</taxon>
        <taxon>Bacilli</taxon>
        <taxon>Bacillales</taxon>
        <taxon>Paenibacillaceae</taxon>
        <taxon>Paenibacillus</taxon>
    </lineage>
</organism>
<feature type="domain" description="Luciferase-like" evidence="7">
    <location>
        <begin position="19"/>
        <end position="380"/>
    </location>
</feature>
<keyword evidence="4 8" id="KW-0503">Monooxygenase</keyword>
<dbReference type="SUPFAM" id="SSF51679">
    <property type="entry name" value="Bacterial luciferase-like"/>
    <property type="match status" value="1"/>
</dbReference>
<evidence type="ECO:0000256" key="6">
    <source>
        <dbReference type="PIRSR" id="PIRSR000337-1"/>
    </source>
</evidence>
<keyword evidence="3" id="KW-0560">Oxidoreductase</keyword>
<dbReference type="EMBL" id="BCNV01000001">
    <property type="protein sequence ID" value="GAS80333.1"/>
    <property type="molecule type" value="Genomic_DNA"/>
</dbReference>
<dbReference type="Pfam" id="PF00296">
    <property type="entry name" value="Bac_luciferase"/>
    <property type="match status" value="1"/>
</dbReference>
<reference evidence="9" key="2">
    <citation type="submission" date="2016-01" db="EMBL/GenBank/DDBJ databases">
        <title>Draft Genome Sequence of Paenibacillus amylolyticus Heshi-A3 that Was Isolated from Fermented Rice Bran with Aging Salted Mackerel, Which Was Named Heshiko as Traditional Fermented Seafood in Japan.</title>
        <authorList>
            <person name="Akuzawa S."/>
            <person name="Nakagawa J."/>
            <person name="Kanekatsu T."/>
            <person name="Kubota E."/>
            <person name="Ohtake R."/>
            <person name="Suzuki T."/>
            <person name="Kanesaki Y."/>
        </authorList>
    </citation>
    <scope>NUCLEOTIDE SEQUENCE [LARGE SCALE GENOMIC DNA]</scope>
    <source>
        <strain evidence="9">Heshi-A3</strain>
    </source>
</reference>
<dbReference type="PIRSF" id="PIRSF000337">
    <property type="entry name" value="NTA_MOA"/>
    <property type="match status" value="1"/>
</dbReference>
<evidence type="ECO:0000256" key="5">
    <source>
        <dbReference type="ARBA" id="ARBA00033748"/>
    </source>
</evidence>
<dbReference type="AlphaFoldDB" id="A0A100VI82"/>
<reference evidence="8 9" key="1">
    <citation type="journal article" date="2016" name="Genome Announc.">
        <title>Draft Genome Sequence of Paenibacillus amylolyticus Heshi-A3, Isolated from Fermented Rice Bran in a Japanese Fermented Seafood Dish.</title>
        <authorList>
            <person name="Akuzawa S."/>
            <person name="Nagaoka J."/>
            <person name="Kanekatsu M."/>
            <person name="Kubota E."/>
            <person name="Ohtake R."/>
            <person name="Suzuki T."/>
            <person name="Kanesaki Y."/>
        </authorList>
    </citation>
    <scope>NUCLEOTIDE SEQUENCE [LARGE SCALE GENOMIC DNA]</scope>
    <source>
        <strain evidence="8 9">Heshi-A3</strain>
    </source>
</reference>
<dbReference type="GO" id="GO:0016705">
    <property type="term" value="F:oxidoreductase activity, acting on paired donors, with incorporation or reduction of molecular oxygen"/>
    <property type="evidence" value="ECO:0007669"/>
    <property type="project" value="InterPro"/>
</dbReference>
<evidence type="ECO:0000256" key="2">
    <source>
        <dbReference type="ARBA" id="ARBA00022643"/>
    </source>
</evidence>
<evidence type="ECO:0000259" key="7">
    <source>
        <dbReference type="Pfam" id="PF00296"/>
    </source>
</evidence>
<comment type="similarity">
    <text evidence="5">Belongs to the NtaA/SnaA/DszA monooxygenase family.</text>
</comment>
<feature type="binding site" evidence="6">
    <location>
        <position position="58"/>
    </location>
    <ligand>
        <name>FMN</name>
        <dbReference type="ChEBI" id="CHEBI:58210"/>
    </ligand>
</feature>
<dbReference type="CDD" id="cd01095">
    <property type="entry name" value="Nitrilotriacetate_monoxgenase"/>
    <property type="match status" value="1"/>
</dbReference>
<feature type="binding site" evidence="6">
    <location>
        <position position="219"/>
    </location>
    <ligand>
        <name>FMN</name>
        <dbReference type="ChEBI" id="CHEBI:58210"/>
    </ligand>
</feature>
<dbReference type="PANTHER" id="PTHR30011:SF16">
    <property type="entry name" value="C2H2 FINGER DOMAIN TRANSCRIPTION FACTOR (EUROFUNG)-RELATED"/>
    <property type="match status" value="1"/>
</dbReference>
<feature type="binding site" evidence="6">
    <location>
        <position position="95"/>
    </location>
    <ligand>
        <name>FMN</name>
        <dbReference type="ChEBI" id="CHEBI:58210"/>
    </ligand>
</feature>
<evidence type="ECO:0000313" key="8">
    <source>
        <dbReference type="EMBL" id="GAS80333.1"/>
    </source>
</evidence>
<dbReference type="InterPro" id="IPR016215">
    <property type="entry name" value="NTA_MOA"/>
</dbReference>
<evidence type="ECO:0000256" key="1">
    <source>
        <dbReference type="ARBA" id="ARBA00022630"/>
    </source>
</evidence>
<gene>
    <name evidence="8" type="ORF">PAHA3_0403</name>
</gene>
<dbReference type="InterPro" id="IPR011251">
    <property type="entry name" value="Luciferase-like_dom"/>
</dbReference>
<feature type="binding site" evidence="6">
    <location>
        <position position="149"/>
    </location>
    <ligand>
        <name>FMN</name>
        <dbReference type="ChEBI" id="CHEBI:58210"/>
    </ligand>
</feature>
<keyword evidence="2 6" id="KW-0288">FMN</keyword>
<evidence type="ECO:0000256" key="4">
    <source>
        <dbReference type="ARBA" id="ARBA00023033"/>
    </source>
</evidence>
<feature type="binding site" evidence="6">
    <location>
        <position position="220"/>
    </location>
    <ligand>
        <name>FMN</name>
        <dbReference type="ChEBI" id="CHEBI:58210"/>
    </ligand>
</feature>
<comment type="caution">
    <text evidence="8">The sequence shown here is derived from an EMBL/GenBank/DDBJ whole genome shotgun (WGS) entry which is preliminary data.</text>
</comment>
<sequence length="445" mass="49256">MSKAKQLKLGSIILGVGGTMSSWRHPSVPVDASVNLEFYTQQAQTAERGKFDLVFIADGLFITEKSIPHFLNRFEPLTILSALAAVTTRIGLVGTLSSSYSEPFNAARQFASLDHISKGRGGWNLVTSPLEGSATNYSKASHPTHGERYEIAEEFLDVVRGLWDSWETDAFVRNKETGVFFDPAKLHRVNHEGKHFKVAGPLNIARTKQGQPVVFQAGSSEPGKQLAAKGADAVFTGQNSIEDARAFYEDVKRRTVEEGRAADDLSIMVGIVPIIGKTDEEAEQRYQEAARQTPIEEALDVLGRFFDHHDFHQYALDEPFPELGDLGQNSFRSGTDRIKARAREHGQTLRQVALEAVAPRSPFIGSAETVADTLQHWFETKAADGFIVHPITPEDLNIFVDDVVPILQERGVFRTEYEFDTLRGHLGLPVPENRYAKQPTAAEAL</sequence>
<feature type="binding site" evidence="6">
    <location>
        <position position="145"/>
    </location>
    <ligand>
        <name>FMN</name>
        <dbReference type="ChEBI" id="CHEBI:58210"/>
    </ligand>
</feature>
<dbReference type="Gene3D" id="3.20.20.30">
    <property type="entry name" value="Luciferase-like domain"/>
    <property type="match status" value="1"/>
</dbReference>
<dbReference type="GO" id="GO:0004497">
    <property type="term" value="F:monooxygenase activity"/>
    <property type="evidence" value="ECO:0007669"/>
    <property type="project" value="UniProtKB-KW"/>
</dbReference>
<dbReference type="PANTHER" id="PTHR30011">
    <property type="entry name" value="ALKANESULFONATE MONOOXYGENASE-RELATED"/>
    <property type="match status" value="1"/>
</dbReference>
<dbReference type="RefSeq" id="WP_062833226.1">
    <property type="nucleotide sequence ID" value="NZ_BCNV01000001.1"/>
</dbReference>
<protein>
    <submittedName>
        <fullName evidence="8">Nitrilotriacetate monooxygenase protein component A</fullName>
    </submittedName>
</protein>
<dbReference type="InterPro" id="IPR036661">
    <property type="entry name" value="Luciferase-like_sf"/>
</dbReference>
<keyword evidence="1 6" id="KW-0285">Flavoprotein</keyword>
<accession>A0A100VI82</accession>
<evidence type="ECO:0000313" key="9">
    <source>
        <dbReference type="Proteomes" id="UP000069697"/>
    </source>
</evidence>
<dbReference type="InterPro" id="IPR051260">
    <property type="entry name" value="Diverse_substr_monoxygenases"/>
</dbReference>
<dbReference type="Proteomes" id="UP000069697">
    <property type="component" value="Unassembled WGS sequence"/>
</dbReference>
<dbReference type="NCBIfam" id="TIGR03860">
    <property type="entry name" value="FMN_nitrolo"/>
    <property type="match status" value="1"/>
</dbReference>